<dbReference type="OrthoDB" id="2014201at2759"/>
<name>A0A4D9DA68_9STRA</name>
<evidence type="ECO:0000313" key="1">
    <source>
        <dbReference type="EMBL" id="TFJ85449.1"/>
    </source>
</evidence>
<dbReference type="InterPro" id="IPR029044">
    <property type="entry name" value="Nucleotide-diphossugar_trans"/>
</dbReference>
<dbReference type="InterPro" id="IPR050587">
    <property type="entry name" value="GNT1/Glycosyltrans_8"/>
</dbReference>
<sequence length="337" mass="37888">MKGVIQQYRFQNIASVASSLYSTALYPPSTLNRKTIAYVISVTADGTHSDGAAVLAHGIRKASATSKYGVDLIAIVHPNVTTSRAALRRSGWHVIERDIPVDISDIQGTFLREHIAKNGCCGATELLKLYAWTLTDYHRVVHLDMDSMLLQPMDELFDKEDKIFMYTCDYGMTNKRLNACMVQGGFLLLRPNVTEFERLVDTVKIGDFRQGSGWGGEGIGWGYGGMTIQGLLPYYFLSLSDPELSLQLDHCKYNTMFDQPQCKNASLFPSVKSVHFTVCQKPWSCINTHKEACEYFKNKWFELRDELEVLETGAHAEACKGGQYHPLTYLHDTEDSI</sequence>
<accession>A0A4D9DA68</accession>
<evidence type="ECO:0008006" key="3">
    <source>
        <dbReference type="Google" id="ProtNLM"/>
    </source>
</evidence>
<dbReference type="Gene3D" id="3.90.550.10">
    <property type="entry name" value="Spore Coat Polysaccharide Biosynthesis Protein SpsA, Chain A"/>
    <property type="match status" value="1"/>
</dbReference>
<protein>
    <recommendedName>
        <fullName evidence="3">Nucleotide-diphospho-sugar transferase domain-containing protein</fullName>
    </recommendedName>
</protein>
<dbReference type="PANTHER" id="PTHR11183">
    <property type="entry name" value="GLYCOGENIN SUBFAMILY MEMBER"/>
    <property type="match status" value="1"/>
</dbReference>
<proteinExistence type="predicted"/>
<evidence type="ECO:0000313" key="2">
    <source>
        <dbReference type="Proteomes" id="UP000355283"/>
    </source>
</evidence>
<dbReference type="SUPFAM" id="SSF53448">
    <property type="entry name" value="Nucleotide-diphospho-sugar transferases"/>
    <property type="match status" value="1"/>
</dbReference>
<organism evidence="1 2">
    <name type="scientific">Nannochloropsis salina CCMP1776</name>
    <dbReference type="NCBI Taxonomy" id="1027361"/>
    <lineage>
        <taxon>Eukaryota</taxon>
        <taxon>Sar</taxon>
        <taxon>Stramenopiles</taxon>
        <taxon>Ochrophyta</taxon>
        <taxon>Eustigmatophyceae</taxon>
        <taxon>Eustigmatales</taxon>
        <taxon>Monodopsidaceae</taxon>
        <taxon>Microchloropsis</taxon>
        <taxon>Microchloropsis salina</taxon>
    </lineage>
</organism>
<dbReference type="AlphaFoldDB" id="A0A4D9DA68"/>
<dbReference type="Proteomes" id="UP000355283">
    <property type="component" value="Unassembled WGS sequence"/>
</dbReference>
<dbReference type="EMBL" id="SDOX01000011">
    <property type="protein sequence ID" value="TFJ85449.1"/>
    <property type="molecule type" value="Genomic_DNA"/>
</dbReference>
<comment type="caution">
    <text evidence="1">The sequence shown here is derived from an EMBL/GenBank/DDBJ whole genome shotgun (WGS) entry which is preliminary data.</text>
</comment>
<reference evidence="1 2" key="1">
    <citation type="submission" date="2019-01" db="EMBL/GenBank/DDBJ databases">
        <title>Nuclear Genome Assembly of the Microalgal Biofuel strain Nannochloropsis salina CCMP1776.</title>
        <authorList>
            <person name="Hovde B."/>
        </authorList>
    </citation>
    <scope>NUCLEOTIDE SEQUENCE [LARGE SCALE GENOMIC DNA]</scope>
    <source>
        <strain evidence="1 2">CCMP1776</strain>
    </source>
</reference>
<keyword evidence="2" id="KW-1185">Reference proteome</keyword>
<gene>
    <name evidence="1" type="ORF">NSK_002959</name>
</gene>